<dbReference type="GO" id="GO:0006508">
    <property type="term" value="P:proteolysis"/>
    <property type="evidence" value="ECO:0007669"/>
    <property type="project" value="InterPro"/>
</dbReference>
<reference evidence="4 5" key="1">
    <citation type="submission" date="2020-01" db="EMBL/GenBank/DDBJ databases">
        <title>Genome sequence of Arachis hypogaea, cultivar Shitouqi.</title>
        <authorList>
            <person name="Zhuang W."/>
            <person name="Chen H."/>
            <person name="Varshney R."/>
            <person name="Wang D."/>
            <person name="Ming R."/>
        </authorList>
    </citation>
    <scope>NUCLEOTIDE SEQUENCE [LARGE SCALE GENOMIC DNA]</scope>
    <source>
        <tissue evidence="4">Young leaf</tissue>
    </source>
</reference>
<dbReference type="Proteomes" id="UP000464620">
    <property type="component" value="Chromosome B09"/>
</dbReference>
<dbReference type="SUPFAM" id="SSF52743">
    <property type="entry name" value="Subtilisin-like"/>
    <property type="match status" value="1"/>
</dbReference>
<dbReference type="GO" id="GO:0005576">
    <property type="term" value="C:extracellular region"/>
    <property type="evidence" value="ECO:0007669"/>
    <property type="project" value="UniProtKB-SubCell"/>
</dbReference>
<comment type="similarity">
    <text evidence="2">Belongs to the peptidase S8 family.</text>
</comment>
<evidence type="ECO:0000313" key="4">
    <source>
        <dbReference type="EMBL" id="QHN77116.1"/>
    </source>
</evidence>
<dbReference type="EMBL" id="CP031001">
    <property type="protein sequence ID" value="QHN77116.1"/>
    <property type="molecule type" value="Genomic_DNA"/>
</dbReference>
<dbReference type="GO" id="GO:0004252">
    <property type="term" value="F:serine-type endopeptidase activity"/>
    <property type="evidence" value="ECO:0007669"/>
    <property type="project" value="InterPro"/>
</dbReference>
<name>A0A6B9V650_ARAHY</name>
<sequence>MEGVVSVFSSRTLKLQTTRSWGFMGFKESIHKNKTGESDVIIGVIDTKIWPESESFNYHGFGLILKKWKGACKGAGNEVVGASFYGIAEGVSRGGVPSARIAAYSVCSERECRADAILVAFDDAIADGVDLITISIRAYEQMTFDEDIIAISFQAIEKGILGHTKSCYKKI</sequence>
<dbReference type="InterPro" id="IPR045051">
    <property type="entry name" value="SBT"/>
</dbReference>
<dbReference type="AlphaFoldDB" id="A0A6B9V650"/>
<evidence type="ECO:0000256" key="1">
    <source>
        <dbReference type="ARBA" id="ARBA00004613"/>
    </source>
</evidence>
<evidence type="ECO:0000313" key="5">
    <source>
        <dbReference type="Proteomes" id="UP000464620"/>
    </source>
</evidence>
<dbReference type="Gene3D" id="3.40.50.200">
    <property type="entry name" value="Peptidase S8/S53 domain"/>
    <property type="match status" value="1"/>
</dbReference>
<proteinExistence type="inferred from homology"/>
<protein>
    <recommendedName>
        <fullName evidence="6">Peptidase S8/S53 domain-containing protein</fullName>
    </recommendedName>
</protein>
<dbReference type="InterPro" id="IPR036852">
    <property type="entry name" value="Peptidase_S8/S53_dom_sf"/>
</dbReference>
<evidence type="ECO:0008006" key="6">
    <source>
        <dbReference type="Google" id="ProtNLM"/>
    </source>
</evidence>
<keyword evidence="3" id="KW-0732">Signal</keyword>
<comment type="subcellular location">
    <subcellularLocation>
        <location evidence="1">Secreted</location>
    </subcellularLocation>
</comment>
<evidence type="ECO:0000256" key="2">
    <source>
        <dbReference type="ARBA" id="ARBA00011073"/>
    </source>
</evidence>
<organism evidence="4 5">
    <name type="scientific">Arachis hypogaea</name>
    <name type="common">Peanut</name>
    <dbReference type="NCBI Taxonomy" id="3818"/>
    <lineage>
        <taxon>Eukaryota</taxon>
        <taxon>Viridiplantae</taxon>
        <taxon>Streptophyta</taxon>
        <taxon>Embryophyta</taxon>
        <taxon>Tracheophyta</taxon>
        <taxon>Spermatophyta</taxon>
        <taxon>Magnoliopsida</taxon>
        <taxon>eudicotyledons</taxon>
        <taxon>Gunneridae</taxon>
        <taxon>Pentapetalae</taxon>
        <taxon>rosids</taxon>
        <taxon>fabids</taxon>
        <taxon>Fabales</taxon>
        <taxon>Fabaceae</taxon>
        <taxon>Papilionoideae</taxon>
        <taxon>50 kb inversion clade</taxon>
        <taxon>dalbergioids sensu lato</taxon>
        <taxon>Dalbergieae</taxon>
        <taxon>Pterocarpus clade</taxon>
        <taxon>Arachis</taxon>
    </lineage>
</organism>
<dbReference type="PANTHER" id="PTHR10795">
    <property type="entry name" value="PROPROTEIN CONVERTASE SUBTILISIN/KEXIN"/>
    <property type="match status" value="1"/>
</dbReference>
<evidence type="ECO:0000256" key="3">
    <source>
        <dbReference type="ARBA" id="ARBA00022729"/>
    </source>
</evidence>
<accession>A0A6B9V650</accession>
<gene>
    <name evidence="4" type="ORF">DS421_19g649850</name>
</gene>